<dbReference type="SUPFAM" id="SSF51197">
    <property type="entry name" value="Clavaminate synthase-like"/>
    <property type="match status" value="1"/>
</dbReference>
<dbReference type="AlphaFoldDB" id="A0A2U1L0B9"/>
<dbReference type="OrthoDB" id="908869at2759"/>
<feature type="chain" id="PRO_5015508693" evidence="1">
    <location>
        <begin position="22"/>
        <end position="396"/>
    </location>
</feature>
<evidence type="ECO:0000313" key="3">
    <source>
        <dbReference type="EMBL" id="PWA42446.1"/>
    </source>
</evidence>
<organism evidence="3 4">
    <name type="scientific">Artemisia annua</name>
    <name type="common">Sweet wormwood</name>
    <dbReference type="NCBI Taxonomy" id="35608"/>
    <lineage>
        <taxon>Eukaryota</taxon>
        <taxon>Viridiplantae</taxon>
        <taxon>Streptophyta</taxon>
        <taxon>Embryophyta</taxon>
        <taxon>Tracheophyta</taxon>
        <taxon>Spermatophyta</taxon>
        <taxon>Magnoliopsida</taxon>
        <taxon>eudicotyledons</taxon>
        <taxon>Gunneridae</taxon>
        <taxon>Pentapetalae</taxon>
        <taxon>asterids</taxon>
        <taxon>campanulids</taxon>
        <taxon>Asterales</taxon>
        <taxon>Asteraceae</taxon>
        <taxon>Asteroideae</taxon>
        <taxon>Anthemideae</taxon>
        <taxon>Artemisiinae</taxon>
        <taxon>Artemisia</taxon>
    </lineage>
</organism>
<feature type="domain" description="Isopenicillin N synthase-like Fe(2+) 2OG dioxygenase" evidence="2">
    <location>
        <begin position="169"/>
        <end position="224"/>
    </location>
</feature>
<dbReference type="PANTHER" id="PTHR47525:SF1">
    <property type="entry name" value="OS07G0295200 PROTEIN"/>
    <property type="match status" value="1"/>
</dbReference>
<evidence type="ECO:0000313" key="4">
    <source>
        <dbReference type="Proteomes" id="UP000245207"/>
    </source>
</evidence>
<dbReference type="Proteomes" id="UP000245207">
    <property type="component" value="Unassembled WGS sequence"/>
</dbReference>
<feature type="signal peptide" evidence="1">
    <location>
        <begin position="1"/>
        <end position="21"/>
    </location>
</feature>
<dbReference type="SUPFAM" id="SSF69786">
    <property type="entry name" value="YggU-like"/>
    <property type="match status" value="1"/>
</dbReference>
<gene>
    <name evidence="3" type="ORF">CTI12_AA544730</name>
</gene>
<dbReference type="InterPro" id="IPR044861">
    <property type="entry name" value="IPNS-like_FE2OG_OXY"/>
</dbReference>
<dbReference type="EMBL" id="PKPP01012404">
    <property type="protein sequence ID" value="PWA42446.1"/>
    <property type="molecule type" value="Genomic_DNA"/>
</dbReference>
<dbReference type="Pfam" id="PF03171">
    <property type="entry name" value="2OG-FeII_Oxy"/>
    <property type="match status" value="1"/>
</dbReference>
<comment type="caution">
    <text evidence="3">The sequence shown here is derived from an EMBL/GenBank/DDBJ whole genome shotgun (WGS) entry which is preliminary data.</text>
</comment>
<dbReference type="InterPro" id="IPR027443">
    <property type="entry name" value="IPNS-like_sf"/>
</dbReference>
<evidence type="ECO:0000259" key="2">
    <source>
        <dbReference type="Pfam" id="PF03171"/>
    </source>
</evidence>
<reference evidence="3 4" key="1">
    <citation type="journal article" date="2018" name="Mol. Plant">
        <title>The genome of Artemisia annua provides insight into the evolution of Asteraceae family and artemisinin biosynthesis.</title>
        <authorList>
            <person name="Shen Q."/>
            <person name="Zhang L."/>
            <person name="Liao Z."/>
            <person name="Wang S."/>
            <person name="Yan T."/>
            <person name="Shi P."/>
            <person name="Liu M."/>
            <person name="Fu X."/>
            <person name="Pan Q."/>
            <person name="Wang Y."/>
            <person name="Lv Z."/>
            <person name="Lu X."/>
            <person name="Zhang F."/>
            <person name="Jiang W."/>
            <person name="Ma Y."/>
            <person name="Chen M."/>
            <person name="Hao X."/>
            <person name="Li L."/>
            <person name="Tang Y."/>
            <person name="Lv G."/>
            <person name="Zhou Y."/>
            <person name="Sun X."/>
            <person name="Brodelius P.E."/>
            <person name="Rose J.K.C."/>
            <person name="Tang K."/>
        </authorList>
    </citation>
    <scope>NUCLEOTIDE SEQUENCE [LARGE SCALE GENOMIC DNA]</scope>
    <source>
        <strain evidence="4">cv. Huhao1</strain>
        <tissue evidence="3">Leaf</tissue>
    </source>
</reference>
<protein>
    <submittedName>
        <fullName evidence="3">Chloramphenicol acetyltransferase-like domain-containing protein</fullName>
    </submittedName>
</protein>
<keyword evidence="4" id="KW-1185">Reference proteome</keyword>
<dbReference type="InterPro" id="IPR036591">
    <property type="entry name" value="YggU-like_sf"/>
</dbReference>
<dbReference type="InterPro" id="IPR053323">
    <property type="entry name" value="UPF0235"/>
</dbReference>
<dbReference type="STRING" id="35608.A0A2U1L0B9"/>
<accession>A0A2U1L0B9</accession>
<proteinExistence type="predicted"/>
<dbReference type="PANTHER" id="PTHR47525">
    <property type="entry name" value="OS07G0295200 PROTEIN"/>
    <property type="match status" value="1"/>
</dbReference>
<dbReference type="GO" id="GO:0016740">
    <property type="term" value="F:transferase activity"/>
    <property type="evidence" value="ECO:0007669"/>
    <property type="project" value="UniProtKB-KW"/>
</dbReference>
<keyword evidence="3" id="KW-0808">Transferase</keyword>
<evidence type="ECO:0000256" key="1">
    <source>
        <dbReference type="SAM" id="SignalP"/>
    </source>
</evidence>
<keyword evidence="1" id="KW-0732">Signal</keyword>
<dbReference type="Gene3D" id="2.60.120.330">
    <property type="entry name" value="B-lactam Antibiotic, Isopenicillin N Synthase, Chain"/>
    <property type="match status" value="1"/>
</dbReference>
<sequence>MSTYKFFVITIIFAPVTPCISQLEGGIVQVAIEVEDRAQHSAITRVNTANDVRVTVAAPAARGKSNNELCLSSFLHLDNIFRDRLTGAGDLLSRRNLSAGIRHELSTNRTSEDVLSSKYVRSNMTRIESYQAPKDWDKAVVSLGDELMSILCEGLGVKSDKLKCLEGRVSVSHYYPQCPQPELTLGITPHTDPRVLTVLVQNEVGGLLQMCPRKQEVVPTRCMKRICVYIRSLEDVFAILEPPTKPSHDQDHGERKPILINRVYYIESEQQKRVQLFVSENGCRRSKVVAFTSLFWKIVALSMEESGASNKVCNMALAVDGRRRLNEIAGEDNEMLLILHFSNVLSMPSGAIRAQVGINIPFSFQALSVETTESSGTQVFEQIPKIMLDLYFSALD</sequence>
<name>A0A2U1L0B9_ARTAN</name>